<dbReference type="AlphaFoldDB" id="A0A1H7HYA4"/>
<gene>
    <name evidence="2" type="ORF">SAMN04488691_101724</name>
</gene>
<dbReference type="InterPro" id="IPR003615">
    <property type="entry name" value="HNH_nuc"/>
</dbReference>
<dbReference type="Gene3D" id="1.10.30.50">
    <property type="match status" value="1"/>
</dbReference>
<sequence>MKLSELSLEPGEKFDGAELERRFDRGMTGRGIEICYDEDEQRYLRLFSSETGPYADDVTGGQFTYIGEGRTGDQTLTAGNKYLANAIEAPLPIFFFHRGGGDDRWEYQGKVEVLRCEKGPFDSSDRDVFRFTLQRRRDAREQVDPVEAGADLASPERIESTRSRIIRNTQQALDLKERYSHTCQVCGVRRRRAVDKGYAEAHHLKPLGKPHEGPDVRSNLLVLCPDHHADFDYGTIAVDPDTLTISHAYEQSLDGTTLHLREDHELDGTYLEYHNRNIAQF</sequence>
<protein>
    <submittedName>
        <fullName evidence="2">HNH endonuclease</fullName>
    </submittedName>
</protein>
<dbReference type="EMBL" id="FOAD01000001">
    <property type="protein sequence ID" value="SEK55138.1"/>
    <property type="molecule type" value="Genomic_DNA"/>
</dbReference>
<proteinExistence type="predicted"/>
<evidence type="ECO:0000313" key="3">
    <source>
        <dbReference type="Proteomes" id="UP000183894"/>
    </source>
</evidence>
<evidence type="ECO:0000313" key="2">
    <source>
        <dbReference type="EMBL" id="SEK55138.1"/>
    </source>
</evidence>
<keyword evidence="2" id="KW-0378">Hydrolase</keyword>
<feature type="domain" description="HNH nuclease" evidence="1">
    <location>
        <begin position="170"/>
        <end position="229"/>
    </location>
</feature>
<keyword evidence="2" id="KW-0255">Endonuclease</keyword>
<dbReference type="OrthoDB" id="11472at2157"/>
<name>A0A1H7HYA4_HALLR</name>
<dbReference type="Proteomes" id="UP000183894">
    <property type="component" value="Unassembled WGS sequence"/>
</dbReference>
<dbReference type="InterPro" id="IPR058712">
    <property type="entry name" value="SRA_ScoMcrA"/>
</dbReference>
<organism evidence="2 3">
    <name type="scientific">Haloferax larsenii</name>
    <dbReference type="NCBI Taxonomy" id="302484"/>
    <lineage>
        <taxon>Archaea</taxon>
        <taxon>Methanobacteriati</taxon>
        <taxon>Methanobacteriota</taxon>
        <taxon>Stenosarchaea group</taxon>
        <taxon>Halobacteria</taxon>
        <taxon>Halobacteriales</taxon>
        <taxon>Haloferacaceae</taxon>
        <taxon>Haloferax</taxon>
    </lineage>
</organism>
<dbReference type="GO" id="GO:0004519">
    <property type="term" value="F:endonuclease activity"/>
    <property type="evidence" value="ECO:0007669"/>
    <property type="project" value="UniProtKB-KW"/>
</dbReference>
<dbReference type="CDD" id="cd00085">
    <property type="entry name" value="HNHc"/>
    <property type="match status" value="1"/>
</dbReference>
<reference evidence="2 3" key="1">
    <citation type="submission" date="2016-10" db="EMBL/GenBank/DDBJ databases">
        <authorList>
            <person name="de Groot N.N."/>
        </authorList>
    </citation>
    <scope>NUCLEOTIDE SEQUENCE [LARGE SCALE GENOMIC DNA]</scope>
    <source>
        <strain evidence="2 3">CDM_5</strain>
    </source>
</reference>
<dbReference type="RefSeq" id="WP_074792107.1">
    <property type="nucleotide sequence ID" value="NZ_FOAD01000001.1"/>
</dbReference>
<evidence type="ECO:0000259" key="1">
    <source>
        <dbReference type="SMART" id="SM00507"/>
    </source>
</evidence>
<keyword evidence="2" id="KW-0540">Nuclease</keyword>
<dbReference type="SMART" id="SM00507">
    <property type="entry name" value="HNHc"/>
    <property type="match status" value="1"/>
</dbReference>
<dbReference type="Pfam" id="PF26348">
    <property type="entry name" value="SRA_ScoMcrA"/>
    <property type="match status" value="1"/>
</dbReference>
<dbReference type="Pfam" id="PF13391">
    <property type="entry name" value="HNH_2"/>
    <property type="match status" value="1"/>
</dbReference>
<accession>A0A1H7HYA4</accession>